<dbReference type="SUPFAM" id="SSF46785">
    <property type="entry name" value="Winged helix' DNA-binding domain"/>
    <property type="match status" value="1"/>
</dbReference>
<dbReference type="RefSeq" id="WP_002830056.1">
    <property type="nucleotide sequence ID" value="NZ_BMWN01000004.1"/>
</dbReference>
<dbReference type="Proteomes" id="UP001280415">
    <property type="component" value="Unassembled WGS sequence"/>
</dbReference>
<keyword evidence="3" id="KW-0804">Transcription</keyword>
<evidence type="ECO:0000256" key="2">
    <source>
        <dbReference type="ARBA" id="ARBA00023125"/>
    </source>
</evidence>
<evidence type="ECO:0000313" key="5">
    <source>
        <dbReference type="EMBL" id="MDV2621254.1"/>
    </source>
</evidence>
<dbReference type="Gene3D" id="1.10.10.10">
    <property type="entry name" value="Winged helix-like DNA-binding domain superfamily/Winged helix DNA-binding domain"/>
    <property type="match status" value="1"/>
</dbReference>
<protein>
    <submittedName>
        <fullName evidence="6">GntR family transcriptional regulator</fullName>
    </submittedName>
</protein>
<comment type="caution">
    <text evidence="6">The sequence shown here is derived from an EMBL/GenBank/DDBJ whole genome shotgun (WGS) entry which is preliminary data.</text>
</comment>
<dbReference type="PANTHER" id="PTHR44846">
    <property type="entry name" value="MANNOSYL-D-GLYCERATE TRANSPORT/METABOLISM SYSTEM REPRESSOR MNGR-RELATED"/>
    <property type="match status" value="1"/>
</dbReference>
<evidence type="ECO:0000313" key="6">
    <source>
        <dbReference type="EMBL" id="MDV2911361.1"/>
    </source>
</evidence>
<gene>
    <name evidence="5" type="ORF">R0G89_05855</name>
    <name evidence="6" type="ORF">R0H03_05750</name>
</gene>
<reference evidence="6" key="1">
    <citation type="journal article" date="2023" name="PeerJ">
        <title>Selection and evaluation of lactic acid bacteria from chicken feces in Thailand as potential probiotics.</title>
        <authorList>
            <person name="Khurajog B."/>
            <person name="Disastra Y."/>
            <person name="Lawwyne L.D."/>
            <person name="Sirichokchatchawan W."/>
            <person name="Niyomtham W."/>
            <person name="Yindee J."/>
            <person name="Hampson D.J."/>
            <person name="Prapasarakul N."/>
        </authorList>
    </citation>
    <scope>NUCLEOTIDE SEQUENCE</scope>
    <source>
        <strain evidence="6">BF14</strain>
        <strain evidence="5">BF9</strain>
    </source>
</reference>
<dbReference type="Pfam" id="PF00392">
    <property type="entry name" value="GntR"/>
    <property type="match status" value="1"/>
</dbReference>
<evidence type="ECO:0000259" key="4">
    <source>
        <dbReference type="PROSITE" id="PS50949"/>
    </source>
</evidence>
<dbReference type="SUPFAM" id="SSF64288">
    <property type="entry name" value="Chorismate lyase-like"/>
    <property type="match status" value="1"/>
</dbReference>
<dbReference type="InterPro" id="IPR011663">
    <property type="entry name" value="UTRA"/>
</dbReference>
<reference evidence="6" key="2">
    <citation type="submission" date="2023-10" db="EMBL/GenBank/DDBJ databases">
        <authorList>
            <person name="Khurajog B."/>
        </authorList>
    </citation>
    <scope>NUCLEOTIDE SEQUENCE</scope>
    <source>
        <strain evidence="6">BF14</strain>
        <strain evidence="5">BF9</strain>
    </source>
</reference>
<sequence length="240" mass="27348">MKDLIYRKIIHDLKKRIFNNEFPSMRLPDERSLTAEYNVSRSSVKRALSSMAQEGIVFKKRGSGTFINPLYLKSQSSFNYEGSNIGITDSLKSNGKKQGIKVLDFSVIPATKSMKTDLFLNDGDFVYKIRRLRLLDEEPIMIETGYIPIKIAPELSKAIVEKSIFNYLEDAKGQQVTRSYMSIQVAPSNQEDQELLGLTANEPVGIMSGIFFMDDGTPFEISNMRIHYRHMNYSTFVSVD</sequence>
<dbReference type="GO" id="GO:0003677">
    <property type="term" value="F:DNA binding"/>
    <property type="evidence" value="ECO:0007669"/>
    <property type="project" value="UniProtKB-KW"/>
</dbReference>
<evidence type="ECO:0000256" key="3">
    <source>
        <dbReference type="ARBA" id="ARBA00023163"/>
    </source>
</evidence>
<dbReference type="Gene3D" id="3.40.1410.10">
    <property type="entry name" value="Chorismate lyase-like"/>
    <property type="match status" value="1"/>
</dbReference>
<feature type="domain" description="HTH gntR-type" evidence="4">
    <location>
        <begin position="3"/>
        <end position="70"/>
    </location>
</feature>
<dbReference type="EMBL" id="JAWJAV010000003">
    <property type="protein sequence ID" value="MDV2621254.1"/>
    <property type="molecule type" value="Genomic_DNA"/>
</dbReference>
<keyword evidence="1" id="KW-0805">Transcription regulation</keyword>
<dbReference type="EMBL" id="JAWJAX010000006">
    <property type="protein sequence ID" value="MDV2911361.1"/>
    <property type="molecule type" value="Genomic_DNA"/>
</dbReference>
<dbReference type="InterPro" id="IPR000524">
    <property type="entry name" value="Tscrpt_reg_HTH_GntR"/>
</dbReference>
<dbReference type="CDD" id="cd07377">
    <property type="entry name" value="WHTH_GntR"/>
    <property type="match status" value="1"/>
</dbReference>
<dbReference type="InterPro" id="IPR050679">
    <property type="entry name" value="Bact_HTH_transcr_reg"/>
</dbReference>
<dbReference type="InterPro" id="IPR036388">
    <property type="entry name" value="WH-like_DNA-bd_sf"/>
</dbReference>
<dbReference type="PROSITE" id="PS50949">
    <property type="entry name" value="HTH_GNTR"/>
    <property type="match status" value="1"/>
</dbReference>
<organism evidence="6 7">
    <name type="scientific">Pediococcus acidilactici</name>
    <dbReference type="NCBI Taxonomy" id="1254"/>
    <lineage>
        <taxon>Bacteria</taxon>
        <taxon>Bacillati</taxon>
        <taxon>Bacillota</taxon>
        <taxon>Bacilli</taxon>
        <taxon>Lactobacillales</taxon>
        <taxon>Lactobacillaceae</taxon>
        <taxon>Pediococcus</taxon>
        <taxon>Pediococcus acidilactici group</taxon>
    </lineage>
</organism>
<dbReference type="PRINTS" id="PR00035">
    <property type="entry name" value="HTHGNTR"/>
</dbReference>
<dbReference type="Pfam" id="PF07702">
    <property type="entry name" value="UTRA"/>
    <property type="match status" value="1"/>
</dbReference>
<keyword evidence="2" id="KW-0238">DNA-binding</keyword>
<evidence type="ECO:0000256" key="1">
    <source>
        <dbReference type="ARBA" id="ARBA00023015"/>
    </source>
</evidence>
<dbReference type="AlphaFoldDB" id="A0AAN6BH62"/>
<accession>A0AAN6BH62</accession>
<dbReference type="GO" id="GO:0045892">
    <property type="term" value="P:negative regulation of DNA-templated transcription"/>
    <property type="evidence" value="ECO:0007669"/>
    <property type="project" value="TreeGrafter"/>
</dbReference>
<dbReference type="InterPro" id="IPR028978">
    <property type="entry name" value="Chorismate_lyase_/UTRA_dom_sf"/>
</dbReference>
<dbReference type="GO" id="GO:0003700">
    <property type="term" value="F:DNA-binding transcription factor activity"/>
    <property type="evidence" value="ECO:0007669"/>
    <property type="project" value="InterPro"/>
</dbReference>
<dbReference type="SMART" id="SM00866">
    <property type="entry name" value="UTRA"/>
    <property type="match status" value="1"/>
</dbReference>
<dbReference type="Proteomes" id="UP001280897">
    <property type="component" value="Unassembled WGS sequence"/>
</dbReference>
<dbReference type="PANTHER" id="PTHR44846:SF4">
    <property type="entry name" value="HTH GNTR-TYPE DOMAIN-CONTAINING PROTEIN"/>
    <property type="match status" value="1"/>
</dbReference>
<dbReference type="InterPro" id="IPR036390">
    <property type="entry name" value="WH_DNA-bd_sf"/>
</dbReference>
<dbReference type="KEGG" id="paci:A4V11_08535"/>
<evidence type="ECO:0000313" key="7">
    <source>
        <dbReference type="Proteomes" id="UP001280415"/>
    </source>
</evidence>
<dbReference type="GeneID" id="57365196"/>
<name>A0AAN6BH62_PEDAC</name>
<proteinExistence type="predicted"/>
<dbReference type="SMART" id="SM00345">
    <property type="entry name" value="HTH_GNTR"/>
    <property type="match status" value="1"/>
</dbReference>